<dbReference type="NCBIfam" id="NF004837">
    <property type="entry name" value="PRK06187.1"/>
    <property type="match status" value="1"/>
</dbReference>
<dbReference type="InterPro" id="IPR000873">
    <property type="entry name" value="AMP-dep_synth/lig_dom"/>
</dbReference>
<dbReference type="Pfam" id="PF00501">
    <property type="entry name" value="AMP-binding"/>
    <property type="match status" value="1"/>
</dbReference>
<reference evidence="5 6" key="1">
    <citation type="submission" date="2019-08" db="EMBL/GenBank/DDBJ databases">
        <authorList>
            <person name="Peeters C."/>
        </authorList>
    </citation>
    <scope>NUCLEOTIDE SEQUENCE [LARGE SCALE GENOMIC DNA]</scope>
    <source>
        <strain evidence="5 6">LMG 30175</strain>
    </source>
</reference>
<accession>A0A5E4Z9N9</accession>
<dbReference type="PANTHER" id="PTHR43201">
    <property type="entry name" value="ACYL-COA SYNTHETASE"/>
    <property type="match status" value="1"/>
</dbReference>
<dbReference type="PANTHER" id="PTHR43201:SF5">
    <property type="entry name" value="MEDIUM-CHAIN ACYL-COA LIGASE ACSF2, MITOCHONDRIAL"/>
    <property type="match status" value="1"/>
</dbReference>
<dbReference type="AlphaFoldDB" id="A0A5E4Z9N9"/>
<dbReference type="InterPro" id="IPR042099">
    <property type="entry name" value="ANL_N_sf"/>
</dbReference>
<dbReference type="EMBL" id="CABPRZ010000034">
    <property type="protein sequence ID" value="VVE57816.1"/>
    <property type="molecule type" value="Genomic_DNA"/>
</dbReference>
<feature type="domain" description="AMP-binding enzyme C-terminal" evidence="4">
    <location>
        <begin position="405"/>
        <end position="480"/>
    </location>
</feature>
<evidence type="ECO:0000259" key="4">
    <source>
        <dbReference type="Pfam" id="PF13193"/>
    </source>
</evidence>
<sequence length="498" mass="55198">MWLAPNLSISYREGAQRINRLASSFLQHGKQRDRVAIVSSNRFEALECYFAALTAGMAATPLNPKLHIDEISFMIADSGASFFVFSPEFADVASELRRRHPTVGQWICMEPLPEFSYYGDFLTNAGDSVPTPQIEPDDVAWLFYTSGTTGKPKGVMETHRNLIAMVQSHRLGLLRDINEFDRMIHFAPIAHATTSIGLAYISVGAAQVFPGLTRFDPPQVFDAIQRFGATGSFMAPTMVQMLLQYPEIARYDLRSVKNIVCGGAPMYAEVLRQAIDVFGPVFSQGFGQSEAPAQAAMHKSMYDLTTEKGIKRVSSVGHEVPGAYLRIIDEEGNEVDCNTAGEITVRGDVVTPGYWNRPEATNEVLKGGWLHTGDVGYRDEDGYIFITDRVKDMIISGGSNIYPREVEEVLLQHEAIAEACAVGVPDVVWGESVKAVVVLRPGVSLTEDEVIEFCRTRLATYKKPKSVDFVTELPKNAYGKVLKKDIKARYWQGMSRTI</sequence>
<dbReference type="Gene3D" id="3.40.50.12780">
    <property type="entry name" value="N-terminal domain of ligase-like"/>
    <property type="match status" value="1"/>
</dbReference>
<dbReference type="SUPFAM" id="SSF56801">
    <property type="entry name" value="Acetyl-CoA synthetase-like"/>
    <property type="match status" value="1"/>
</dbReference>
<organism evidence="5 6">
    <name type="scientific">Pandoraea terrae</name>
    <dbReference type="NCBI Taxonomy" id="1537710"/>
    <lineage>
        <taxon>Bacteria</taxon>
        <taxon>Pseudomonadati</taxon>
        <taxon>Pseudomonadota</taxon>
        <taxon>Betaproteobacteria</taxon>
        <taxon>Burkholderiales</taxon>
        <taxon>Burkholderiaceae</taxon>
        <taxon>Pandoraea</taxon>
    </lineage>
</organism>
<evidence type="ECO:0000313" key="5">
    <source>
        <dbReference type="EMBL" id="VVE57816.1"/>
    </source>
</evidence>
<dbReference type="InterPro" id="IPR020845">
    <property type="entry name" value="AMP-binding_CS"/>
</dbReference>
<proteinExistence type="inferred from homology"/>
<dbReference type="Proteomes" id="UP000414233">
    <property type="component" value="Unassembled WGS sequence"/>
</dbReference>
<comment type="similarity">
    <text evidence="1">Belongs to the ATP-dependent AMP-binding enzyme family.</text>
</comment>
<keyword evidence="2" id="KW-0436">Ligase</keyword>
<evidence type="ECO:0000256" key="1">
    <source>
        <dbReference type="ARBA" id="ARBA00006432"/>
    </source>
</evidence>
<evidence type="ECO:0000259" key="3">
    <source>
        <dbReference type="Pfam" id="PF00501"/>
    </source>
</evidence>
<evidence type="ECO:0000256" key="2">
    <source>
        <dbReference type="ARBA" id="ARBA00022598"/>
    </source>
</evidence>
<dbReference type="Gene3D" id="3.30.300.30">
    <property type="match status" value="1"/>
</dbReference>
<dbReference type="Pfam" id="PF13193">
    <property type="entry name" value="AMP-binding_C"/>
    <property type="match status" value="1"/>
</dbReference>
<dbReference type="GO" id="GO:0006631">
    <property type="term" value="P:fatty acid metabolic process"/>
    <property type="evidence" value="ECO:0007669"/>
    <property type="project" value="TreeGrafter"/>
</dbReference>
<name>A0A5E4Z9N9_9BURK</name>
<dbReference type="FunFam" id="3.30.300.30:FF:000008">
    <property type="entry name" value="2,3-dihydroxybenzoate-AMP ligase"/>
    <property type="match status" value="1"/>
</dbReference>
<keyword evidence="6" id="KW-1185">Reference proteome</keyword>
<dbReference type="PROSITE" id="PS00455">
    <property type="entry name" value="AMP_BINDING"/>
    <property type="match status" value="1"/>
</dbReference>
<dbReference type="GO" id="GO:0031956">
    <property type="term" value="F:medium-chain fatty acid-CoA ligase activity"/>
    <property type="evidence" value="ECO:0007669"/>
    <property type="project" value="TreeGrafter"/>
</dbReference>
<gene>
    <name evidence="5" type="ORF">PTE30175_05144</name>
</gene>
<dbReference type="InterPro" id="IPR045851">
    <property type="entry name" value="AMP-bd_C_sf"/>
</dbReference>
<feature type="domain" description="AMP-dependent synthetase/ligase" evidence="3">
    <location>
        <begin position="8"/>
        <end position="355"/>
    </location>
</feature>
<evidence type="ECO:0000313" key="6">
    <source>
        <dbReference type="Proteomes" id="UP000414233"/>
    </source>
</evidence>
<protein>
    <submittedName>
        <fullName evidence="5">AMP-dependent synthetase</fullName>
    </submittedName>
</protein>
<dbReference type="InterPro" id="IPR025110">
    <property type="entry name" value="AMP-bd_C"/>
</dbReference>